<dbReference type="STRING" id="1314777.A0A164YNA4"/>
<feature type="non-terminal residue" evidence="3">
    <location>
        <position position="1"/>
    </location>
</feature>
<feature type="domain" description="RlpA-like protein double-psi beta-barrel" evidence="2">
    <location>
        <begin position="47"/>
        <end position="96"/>
    </location>
</feature>
<evidence type="ECO:0000256" key="1">
    <source>
        <dbReference type="ARBA" id="ARBA00022729"/>
    </source>
</evidence>
<dbReference type="Gene3D" id="2.40.40.10">
    <property type="entry name" value="RlpA-like domain"/>
    <property type="match status" value="1"/>
</dbReference>
<proteinExistence type="predicted"/>
<sequence>GTFYEPGLGACGVINAQYDLVVAISYILYDSYPGYTGNNPNDNPVCGKMITAYYMGNQVTVMVVDRCISCQIDDLQFSPAAFDTLANFDLGRIPISWVWDS</sequence>
<gene>
    <name evidence="3" type="ORF">SISNIDRAFT_406235</name>
</gene>
<evidence type="ECO:0000313" key="3">
    <source>
        <dbReference type="EMBL" id="KZS97084.1"/>
    </source>
</evidence>
<dbReference type="InterPro" id="IPR051477">
    <property type="entry name" value="Expansin_CellWall"/>
</dbReference>
<dbReference type="CDD" id="cd22191">
    <property type="entry name" value="DPBB_RlpA_EXP_N-like"/>
    <property type="match status" value="1"/>
</dbReference>
<evidence type="ECO:0000313" key="4">
    <source>
        <dbReference type="Proteomes" id="UP000076722"/>
    </source>
</evidence>
<dbReference type="Proteomes" id="UP000076722">
    <property type="component" value="Unassembled WGS sequence"/>
</dbReference>
<dbReference type="OrthoDB" id="623670at2759"/>
<dbReference type="SUPFAM" id="SSF50685">
    <property type="entry name" value="Barwin-like endoglucanases"/>
    <property type="match status" value="1"/>
</dbReference>
<dbReference type="EMBL" id="KV419397">
    <property type="protein sequence ID" value="KZS97084.1"/>
    <property type="molecule type" value="Genomic_DNA"/>
</dbReference>
<accession>A0A164YNA4</accession>
<dbReference type="PANTHER" id="PTHR31836:SF28">
    <property type="entry name" value="SRCR DOMAIN-CONTAINING PROTEIN-RELATED"/>
    <property type="match status" value="1"/>
</dbReference>
<dbReference type="InterPro" id="IPR009009">
    <property type="entry name" value="RlpA-like_DPBB"/>
</dbReference>
<reference evidence="3 4" key="1">
    <citation type="journal article" date="2016" name="Mol. Biol. Evol.">
        <title>Comparative Genomics of Early-Diverging Mushroom-Forming Fungi Provides Insights into the Origins of Lignocellulose Decay Capabilities.</title>
        <authorList>
            <person name="Nagy L.G."/>
            <person name="Riley R."/>
            <person name="Tritt A."/>
            <person name="Adam C."/>
            <person name="Daum C."/>
            <person name="Floudas D."/>
            <person name="Sun H."/>
            <person name="Yadav J.S."/>
            <person name="Pangilinan J."/>
            <person name="Larsson K.H."/>
            <person name="Matsuura K."/>
            <person name="Barry K."/>
            <person name="Labutti K."/>
            <person name="Kuo R."/>
            <person name="Ohm R.A."/>
            <person name="Bhattacharya S.S."/>
            <person name="Shirouzu T."/>
            <person name="Yoshinaga Y."/>
            <person name="Martin F.M."/>
            <person name="Grigoriev I.V."/>
            <person name="Hibbett D.S."/>
        </authorList>
    </citation>
    <scope>NUCLEOTIDE SEQUENCE [LARGE SCALE GENOMIC DNA]</scope>
    <source>
        <strain evidence="3 4">HHB9708</strain>
    </source>
</reference>
<dbReference type="InterPro" id="IPR036908">
    <property type="entry name" value="RlpA-like_sf"/>
</dbReference>
<keyword evidence="4" id="KW-1185">Reference proteome</keyword>
<protein>
    <recommendedName>
        <fullName evidence="2">RlpA-like protein double-psi beta-barrel domain-containing protein</fullName>
    </recommendedName>
</protein>
<keyword evidence="1" id="KW-0732">Signal</keyword>
<organism evidence="3 4">
    <name type="scientific">Sistotremastrum niveocremeum HHB9708</name>
    <dbReference type="NCBI Taxonomy" id="1314777"/>
    <lineage>
        <taxon>Eukaryota</taxon>
        <taxon>Fungi</taxon>
        <taxon>Dikarya</taxon>
        <taxon>Basidiomycota</taxon>
        <taxon>Agaricomycotina</taxon>
        <taxon>Agaricomycetes</taxon>
        <taxon>Sistotremastrales</taxon>
        <taxon>Sistotremastraceae</taxon>
        <taxon>Sertulicium</taxon>
        <taxon>Sertulicium niveocremeum</taxon>
    </lineage>
</organism>
<name>A0A164YNA4_9AGAM</name>
<dbReference type="PANTHER" id="PTHR31836">
    <property type="match status" value="1"/>
</dbReference>
<dbReference type="AlphaFoldDB" id="A0A164YNA4"/>
<evidence type="ECO:0000259" key="2">
    <source>
        <dbReference type="Pfam" id="PF03330"/>
    </source>
</evidence>
<dbReference type="Pfam" id="PF03330">
    <property type="entry name" value="DPBB_1"/>
    <property type="match status" value="1"/>
</dbReference>